<comment type="subcellular location">
    <subcellularLocation>
        <location evidence="1">Cell membrane</location>
        <topology evidence="1">Multi-pass membrane protein</topology>
    </subcellularLocation>
</comment>
<keyword evidence="4 7" id="KW-0812">Transmembrane</keyword>
<reference evidence="8 9" key="1">
    <citation type="journal article" date="2011" name="Stand. Genomic Sci.">
        <title>Complete genome sequence of Odoribacter splanchnicus type strain (1651/6).</title>
        <authorList>
            <consortium name="US DOE Joint Genome Institute (JGI-PGF)"/>
            <person name="Goker M."/>
            <person name="Gronow S."/>
            <person name="Zeytun A."/>
            <person name="Nolan M."/>
            <person name="Lucas S."/>
            <person name="Lapidus A."/>
            <person name="Hammon N."/>
            <person name="Deshpande S."/>
            <person name="Cheng J.F."/>
            <person name="Pitluck S."/>
            <person name="Liolios K."/>
            <person name="Pagani I."/>
            <person name="Ivanova N."/>
            <person name="Mavromatis K."/>
            <person name="Ovchinikova G."/>
            <person name="Pati A."/>
            <person name="Tapia R."/>
            <person name="Han C."/>
            <person name="Goodwin L."/>
            <person name="Chen A."/>
            <person name="Palaniappan K."/>
            <person name="Land M."/>
            <person name="Hauser L."/>
            <person name="Jeffries C.D."/>
            <person name="Brambilla E.M."/>
            <person name="Rohde M."/>
            <person name="Detter J.C."/>
            <person name="Woyke T."/>
            <person name="Bristow J."/>
            <person name="Markowitz V."/>
            <person name="Hugenholtz P."/>
            <person name="Eisen J.A."/>
            <person name="Kyrpides N.C."/>
            <person name="Klenk H.P."/>
        </authorList>
    </citation>
    <scope>NUCLEOTIDE SEQUENCE [LARGE SCALE GENOMIC DNA]</scope>
    <source>
        <strain evidence="9">ATCC 29572 / DSM 20712 / JCM 15291 / NCTC 10825 / 1651/6</strain>
    </source>
</reference>
<keyword evidence="5 7" id="KW-1133">Transmembrane helix</keyword>
<sequence length="349" mass="37922">MKLSEKRGNMLHGILLIALFSCAAFYISDLSFVKSLSFSPLIVGIILGMLYANSLRNRLPETWVPGILFCSKQILRLGIILYGFKLTFQDVMAVGLPAILIDIIVVTVTICGGVLIGKWMKMEKEITLLTSVGSAICGAAAILGAESTIKSKPYQTAVAISTVVIFGTISMFLYPVLYRNGIVDLTPDQMGIYTGSTLHEVAHVVGAGNAMGKEISDVGIIVKMIRVIMLVPALLVIGYFVARASVQKINQHQPAEGGKSKITIPWFALGFLAVIGFNSFDLLPQPAISFINDFDTFLLTMAMTALGAETSIEKFKKAGVKPFLLASFLYIWLLAGGYLLVRYITPYFV</sequence>
<evidence type="ECO:0000256" key="4">
    <source>
        <dbReference type="ARBA" id="ARBA00022692"/>
    </source>
</evidence>
<feature type="transmembrane region" description="Helical" evidence="7">
    <location>
        <begin position="157"/>
        <end position="178"/>
    </location>
</feature>
<dbReference type="PROSITE" id="PS51257">
    <property type="entry name" value="PROKAR_LIPOPROTEIN"/>
    <property type="match status" value="1"/>
</dbReference>
<protein>
    <submittedName>
        <fullName evidence="8">Uncharacterized protein family UPF0324</fullName>
    </submittedName>
</protein>
<evidence type="ECO:0000313" key="9">
    <source>
        <dbReference type="Proteomes" id="UP000006657"/>
    </source>
</evidence>
<evidence type="ECO:0000256" key="1">
    <source>
        <dbReference type="ARBA" id="ARBA00004651"/>
    </source>
</evidence>
<dbReference type="KEGG" id="osp:Odosp_1946"/>
<dbReference type="InterPro" id="IPR018383">
    <property type="entry name" value="UPF0324_pro"/>
</dbReference>
<dbReference type="eggNOG" id="COG2855">
    <property type="taxonomic scope" value="Bacteria"/>
</dbReference>
<feature type="transmembrane region" description="Helical" evidence="7">
    <location>
        <begin position="262"/>
        <end position="280"/>
    </location>
</feature>
<feature type="transmembrane region" description="Helical" evidence="7">
    <location>
        <begin position="33"/>
        <end position="51"/>
    </location>
</feature>
<keyword evidence="6 7" id="KW-0472">Membrane</keyword>
<dbReference type="PaxDb" id="709991-Odosp_1946"/>
<evidence type="ECO:0000256" key="7">
    <source>
        <dbReference type="SAM" id="Phobius"/>
    </source>
</evidence>
<evidence type="ECO:0000256" key="3">
    <source>
        <dbReference type="ARBA" id="ARBA00022475"/>
    </source>
</evidence>
<feature type="transmembrane region" description="Helical" evidence="7">
    <location>
        <begin position="220"/>
        <end position="242"/>
    </location>
</feature>
<evidence type="ECO:0000256" key="6">
    <source>
        <dbReference type="ARBA" id="ARBA00023136"/>
    </source>
</evidence>
<keyword evidence="9" id="KW-1185">Reference proteome</keyword>
<feature type="transmembrane region" description="Helical" evidence="7">
    <location>
        <begin position="63"/>
        <end position="84"/>
    </location>
</feature>
<dbReference type="PANTHER" id="PTHR30106">
    <property type="entry name" value="INNER MEMBRANE PROTEIN YEIH-RELATED"/>
    <property type="match status" value="1"/>
</dbReference>
<dbReference type="InterPro" id="IPR004630">
    <property type="entry name" value="UPF0324_YeiH-like"/>
</dbReference>
<keyword evidence="3" id="KW-1003">Cell membrane</keyword>
<dbReference type="STRING" id="709991.Odosp_1946"/>
<feature type="transmembrane region" description="Helical" evidence="7">
    <location>
        <begin position="320"/>
        <end position="341"/>
    </location>
</feature>
<feature type="transmembrane region" description="Helical" evidence="7">
    <location>
        <begin position="9"/>
        <end position="27"/>
    </location>
</feature>
<comment type="similarity">
    <text evidence="2">Belongs to the UPF0324 family.</text>
</comment>
<feature type="transmembrane region" description="Helical" evidence="7">
    <location>
        <begin position="128"/>
        <end position="145"/>
    </location>
</feature>
<feature type="transmembrane region" description="Helical" evidence="7">
    <location>
        <begin position="96"/>
        <end position="116"/>
    </location>
</feature>
<dbReference type="EMBL" id="CP002544">
    <property type="protein sequence ID" value="ADY32953.1"/>
    <property type="molecule type" value="Genomic_DNA"/>
</dbReference>
<evidence type="ECO:0000256" key="5">
    <source>
        <dbReference type="ARBA" id="ARBA00022989"/>
    </source>
</evidence>
<dbReference type="GO" id="GO:0005886">
    <property type="term" value="C:plasma membrane"/>
    <property type="evidence" value="ECO:0007669"/>
    <property type="project" value="UniProtKB-SubCell"/>
</dbReference>
<evidence type="ECO:0000313" key="8">
    <source>
        <dbReference type="EMBL" id="ADY32953.1"/>
    </source>
</evidence>
<dbReference type="PANTHER" id="PTHR30106:SF2">
    <property type="entry name" value="UPF0324 INNER MEMBRANE PROTEIN YEIH"/>
    <property type="match status" value="1"/>
</dbReference>
<evidence type="ECO:0000256" key="2">
    <source>
        <dbReference type="ARBA" id="ARBA00007977"/>
    </source>
</evidence>
<gene>
    <name evidence="8" type="ordered locus">Odosp_1946</name>
</gene>
<name>F9Z817_ODOSD</name>
<dbReference type="AlphaFoldDB" id="F9Z817"/>
<accession>F9Z817</accession>
<dbReference type="HOGENOM" id="CLU_033541_0_0_10"/>
<dbReference type="Pfam" id="PF03601">
    <property type="entry name" value="Cons_hypoth698"/>
    <property type="match status" value="1"/>
</dbReference>
<organism evidence="8 9">
    <name type="scientific">Odoribacter splanchnicus (strain ATCC 29572 / DSM 20712 / CIP 104287 / JCM 15291 / NCTC 10825 / 1651/6)</name>
    <name type="common">Bacteroides splanchnicus</name>
    <dbReference type="NCBI Taxonomy" id="709991"/>
    <lineage>
        <taxon>Bacteria</taxon>
        <taxon>Pseudomonadati</taxon>
        <taxon>Bacteroidota</taxon>
        <taxon>Bacteroidia</taxon>
        <taxon>Bacteroidales</taxon>
        <taxon>Odoribacteraceae</taxon>
        <taxon>Odoribacter</taxon>
    </lineage>
</organism>
<dbReference type="NCBIfam" id="TIGR00698">
    <property type="entry name" value="YeiH family putative sulfate export transporter"/>
    <property type="match status" value="1"/>
</dbReference>
<dbReference type="Proteomes" id="UP000006657">
    <property type="component" value="Chromosome"/>
</dbReference>
<proteinExistence type="inferred from homology"/>